<comment type="caution">
    <text evidence="2">The sequence shown here is derived from an EMBL/GenBank/DDBJ whole genome shotgun (WGS) entry which is preliminary data.</text>
</comment>
<dbReference type="OrthoDB" id="8420726at2"/>
<evidence type="ECO:0000313" key="3">
    <source>
        <dbReference type="Proteomes" id="UP000256838"/>
    </source>
</evidence>
<proteinExistence type="predicted"/>
<evidence type="ECO:0000259" key="1">
    <source>
        <dbReference type="Pfam" id="PF21780"/>
    </source>
</evidence>
<dbReference type="Proteomes" id="UP000256838">
    <property type="component" value="Unassembled WGS sequence"/>
</dbReference>
<dbReference type="AlphaFoldDB" id="A0A3D8K4Q3"/>
<evidence type="ECO:0000313" key="2">
    <source>
        <dbReference type="EMBL" id="RDU99856.1"/>
    </source>
</evidence>
<sequence>MNNMQTTPLPTNDLVSRALAQIERTLSLSTDIATEPDPRLRDTYTAGLAWMQRFIMRPHAELGRKGAVCPFAKPSHDERALLFSAFDAADMPFDAYIAALMRLPYLFDSVAKARPEPSELLSLAVFPIGLQGDVYYKFIDCAHMILKPFYMECGLMLGEFHPLSTVGGAHAPSFRPMRADVPLFVIRAMALHDALFIDGESTPVGMRVHELECFLRWNAERLSAPEKERAVARLEQRRAQLAADDAAARPVAPAHSV</sequence>
<reference evidence="2 3" key="1">
    <citation type="submission" date="2018-08" db="EMBL/GenBank/DDBJ databases">
        <title>Paraburkholderia sp. DHOM06 isolated from forest soil.</title>
        <authorList>
            <person name="Gao Z.-H."/>
            <person name="Qiu L.-H."/>
        </authorList>
    </citation>
    <scope>NUCLEOTIDE SEQUENCE [LARGE SCALE GENOMIC DNA]</scope>
    <source>
        <strain evidence="2 3">DHOM06</strain>
    </source>
</reference>
<organism evidence="2 3">
    <name type="scientific">Trinickia dinghuensis</name>
    <dbReference type="NCBI Taxonomy" id="2291023"/>
    <lineage>
        <taxon>Bacteria</taxon>
        <taxon>Pseudomonadati</taxon>
        <taxon>Pseudomonadota</taxon>
        <taxon>Betaproteobacteria</taxon>
        <taxon>Burkholderiales</taxon>
        <taxon>Burkholderiaceae</taxon>
        <taxon>Trinickia</taxon>
    </lineage>
</organism>
<dbReference type="Pfam" id="PF21780">
    <property type="entry name" value="DUF6875"/>
    <property type="match status" value="1"/>
</dbReference>
<accession>A0A3D8K4Q3</accession>
<keyword evidence="3" id="KW-1185">Reference proteome</keyword>
<dbReference type="EMBL" id="QRGA01000003">
    <property type="protein sequence ID" value="RDU99856.1"/>
    <property type="molecule type" value="Genomic_DNA"/>
</dbReference>
<dbReference type="InterPro" id="IPR049240">
    <property type="entry name" value="DUF6875"/>
</dbReference>
<feature type="domain" description="DUF6875" evidence="1">
    <location>
        <begin position="49"/>
        <end position="210"/>
    </location>
</feature>
<gene>
    <name evidence="2" type="ORF">DWV00_05450</name>
</gene>
<name>A0A3D8K4Q3_9BURK</name>
<protein>
    <recommendedName>
        <fullName evidence="1">DUF6875 domain-containing protein</fullName>
    </recommendedName>
</protein>